<dbReference type="CDD" id="cd00657">
    <property type="entry name" value="Ferritin_like"/>
    <property type="match status" value="1"/>
</dbReference>
<gene>
    <name evidence="2" type="ORF">CKF48_15075</name>
</gene>
<dbReference type="PANTHER" id="PTHR33531">
    <property type="entry name" value="RUBRERYTHRIN SUBFAMILY"/>
    <property type="match status" value="1"/>
</dbReference>
<dbReference type="AlphaFoldDB" id="A0A248TK97"/>
<name>A0A248TK97_9BACI</name>
<keyword evidence="3" id="KW-1185">Reference proteome</keyword>
<dbReference type="SUPFAM" id="SSF47240">
    <property type="entry name" value="Ferritin-like"/>
    <property type="match status" value="1"/>
</dbReference>
<dbReference type="OrthoDB" id="573482at2"/>
<proteinExistence type="predicted"/>
<feature type="domain" description="Rubrerythrin diiron-binding" evidence="1">
    <location>
        <begin position="21"/>
        <end position="76"/>
    </location>
</feature>
<organism evidence="2 3">
    <name type="scientific">Cytobacillus kochii</name>
    <dbReference type="NCBI Taxonomy" id="859143"/>
    <lineage>
        <taxon>Bacteria</taxon>
        <taxon>Bacillati</taxon>
        <taxon>Bacillota</taxon>
        <taxon>Bacilli</taxon>
        <taxon>Bacillales</taxon>
        <taxon>Bacillaceae</taxon>
        <taxon>Cytobacillus</taxon>
    </lineage>
</organism>
<dbReference type="Gene3D" id="1.20.120.660">
    <property type="entry name" value="IL-4 antagonist (De novo design) like domain"/>
    <property type="match status" value="1"/>
</dbReference>
<evidence type="ECO:0000313" key="2">
    <source>
        <dbReference type="EMBL" id="ASV68510.1"/>
    </source>
</evidence>
<dbReference type="Pfam" id="PF02915">
    <property type="entry name" value="Rubrerythrin"/>
    <property type="match status" value="2"/>
</dbReference>
<dbReference type="InterPro" id="IPR003251">
    <property type="entry name" value="Rr_diiron-bd_dom"/>
</dbReference>
<dbReference type="Gene3D" id="1.20.5.420">
    <property type="entry name" value="Immunoglobulin FC, subunit C"/>
    <property type="match status" value="1"/>
</dbReference>
<dbReference type="Proteomes" id="UP000215137">
    <property type="component" value="Chromosome"/>
</dbReference>
<evidence type="ECO:0000313" key="3">
    <source>
        <dbReference type="Proteomes" id="UP000215137"/>
    </source>
</evidence>
<dbReference type="EMBL" id="CP022983">
    <property type="protein sequence ID" value="ASV68510.1"/>
    <property type="molecule type" value="Genomic_DNA"/>
</dbReference>
<dbReference type="KEGG" id="bko:CKF48_15075"/>
<dbReference type="RefSeq" id="WP_095372080.1">
    <property type="nucleotide sequence ID" value="NZ_CP022983.1"/>
</dbReference>
<reference evidence="2 3" key="1">
    <citation type="submission" date="2017-08" db="EMBL/GenBank/DDBJ databases">
        <title>Complete Genome Sequence of Bacillus kochii Oregon-R-modENCODE STRAIN BDGP4, isolated from Drosophila melanogaster gut.</title>
        <authorList>
            <person name="Wan K.H."/>
            <person name="Yu C."/>
            <person name="Park S."/>
            <person name="Hammonds A.S."/>
            <person name="Booth B.W."/>
            <person name="Celniker S.E."/>
        </authorList>
    </citation>
    <scope>NUCLEOTIDE SEQUENCE [LARGE SCALE GENOMIC DNA]</scope>
    <source>
        <strain evidence="2 3">BDGP4</strain>
    </source>
</reference>
<feature type="domain" description="Rubrerythrin diiron-binding" evidence="1">
    <location>
        <begin position="92"/>
        <end position="141"/>
    </location>
</feature>
<protein>
    <submittedName>
        <fullName evidence="2">Rubrerythrin family protein</fullName>
    </submittedName>
</protein>
<sequence>MYYMSKPIQFRDNHELIMDISKAINGEYSAINCYKKLQQLAPNEKTRTIIKEIRQDEKKHFRIFNEIYRQLTGHEHSPQLTDQCPNSYQTGLDYSFNDEQQTVDFYLEIADKTSDPYIKEQFIRAAKDEQNHAVWFVYLMNRGY</sequence>
<dbReference type="GO" id="GO:0016491">
    <property type="term" value="F:oxidoreductase activity"/>
    <property type="evidence" value="ECO:0007669"/>
    <property type="project" value="InterPro"/>
</dbReference>
<dbReference type="GO" id="GO:0046872">
    <property type="term" value="F:metal ion binding"/>
    <property type="evidence" value="ECO:0007669"/>
    <property type="project" value="InterPro"/>
</dbReference>
<accession>A0A248TK97</accession>
<dbReference type="PANTHER" id="PTHR33531:SF7">
    <property type="entry name" value="HYPOTHETICAL MEMBRANE PROTEIN, CONSERVED"/>
    <property type="match status" value="1"/>
</dbReference>
<evidence type="ECO:0000259" key="1">
    <source>
        <dbReference type="Pfam" id="PF02915"/>
    </source>
</evidence>
<dbReference type="InterPro" id="IPR009078">
    <property type="entry name" value="Ferritin-like_SF"/>
</dbReference>